<dbReference type="InterPro" id="IPR003768">
    <property type="entry name" value="ScpA"/>
</dbReference>
<evidence type="ECO:0000313" key="4">
    <source>
        <dbReference type="Proteomes" id="UP000594681"/>
    </source>
</evidence>
<protein>
    <recommendedName>
        <fullName evidence="2">Segregation and condensation protein A</fullName>
    </recommendedName>
</protein>
<name>A0A7T0KGS1_9CORY</name>
<dbReference type="RefSeq" id="WP_196823644.1">
    <property type="nucleotide sequence ID" value="NZ_CP064954.1"/>
</dbReference>
<dbReference type="PANTHER" id="PTHR33969">
    <property type="entry name" value="SEGREGATION AND CONDENSATION PROTEIN A"/>
    <property type="match status" value="1"/>
</dbReference>
<evidence type="ECO:0000313" key="3">
    <source>
        <dbReference type="EMBL" id="QPK80309.1"/>
    </source>
</evidence>
<accession>A0A7T0KGS1</accession>
<organism evidence="3 4">
    <name type="scientific">Corynebacterium lizhenjunii</name>
    <dbReference type="NCBI Taxonomy" id="2709394"/>
    <lineage>
        <taxon>Bacteria</taxon>
        <taxon>Bacillati</taxon>
        <taxon>Actinomycetota</taxon>
        <taxon>Actinomycetes</taxon>
        <taxon>Mycobacteriales</taxon>
        <taxon>Corynebacteriaceae</taxon>
        <taxon>Corynebacterium</taxon>
    </lineage>
</organism>
<dbReference type="GO" id="GO:0007059">
    <property type="term" value="P:chromosome segregation"/>
    <property type="evidence" value="ECO:0007669"/>
    <property type="project" value="UniProtKB-KW"/>
</dbReference>
<keyword evidence="1" id="KW-0159">Chromosome partition</keyword>
<reference evidence="3 4" key="1">
    <citation type="submission" date="2020-11" db="EMBL/GenBank/DDBJ databases">
        <title>Corynebacterium sp. ZJ-599.</title>
        <authorList>
            <person name="Zhou J."/>
        </authorList>
    </citation>
    <scope>NUCLEOTIDE SEQUENCE [LARGE SCALE GENOMIC DNA]</scope>
    <source>
        <strain evidence="3 4">ZJ-599</strain>
    </source>
</reference>
<sequence>MPGGAVQPEITGFRIVLDNFEGPFDLLLQLIQSKKMNVTEVALSAVTDEFVSYTRALGQTAQLDETTEFLVVAATLLDLKAARLLPRGEVDDLEDLALLESRDLLFARLLQYKAYQQVADMMSQWQRAARRRYPRAVSMEEDFTHLLPPVVLGHTPATFAQLAASVFRPRPAEEVATGHVHQVAVSVPEQAGKILSTLKLLGAGQQLSFTALTRDCTVSMEVVGRFLALLELYKARAIDVEQPESLGPLAVAWTGKDVDPAVVAAANWD</sequence>
<dbReference type="Pfam" id="PF02616">
    <property type="entry name" value="SMC_ScpA"/>
    <property type="match status" value="1"/>
</dbReference>
<proteinExistence type="predicted"/>
<evidence type="ECO:0000256" key="1">
    <source>
        <dbReference type="ARBA" id="ARBA00022829"/>
    </source>
</evidence>
<keyword evidence="4" id="KW-1185">Reference proteome</keyword>
<dbReference type="KEGG" id="cliz:G7Y31_05565"/>
<dbReference type="EMBL" id="CP064954">
    <property type="protein sequence ID" value="QPK80309.1"/>
    <property type="molecule type" value="Genomic_DNA"/>
</dbReference>
<dbReference type="Gene3D" id="6.10.250.2410">
    <property type="match status" value="1"/>
</dbReference>
<dbReference type="Proteomes" id="UP000594681">
    <property type="component" value="Chromosome"/>
</dbReference>
<dbReference type="PANTHER" id="PTHR33969:SF2">
    <property type="entry name" value="SEGREGATION AND CONDENSATION PROTEIN A"/>
    <property type="match status" value="1"/>
</dbReference>
<gene>
    <name evidence="3" type="ORF">G7Y31_05565</name>
</gene>
<evidence type="ECO:0000256" key="2">
    <source>
        <dbReference type="ARBA" id="ARBA00044777"/>
    </source>
</evidence>
<dbReference type="AlphaFoldDB" id="A0A7T0KGS1"/>